<organism evidence="11 12">
    <name type="scientific">Dracunculus medinensis</name>
    <name type="common">Guinea worm</name>
    <dbReference type="NCBI Taxonomy" id="318479"/>
    <lineage>
        <taxon>Eukaryota</taxon>
        <taxon>Metazoa</taxon>
        <taxon>Ecdysozoa</taxon>
        <taxon>Nematoda</taxon>
        <taxon>Chromadorea</taxon>
        <taxon>Rhabditida</taxon>
        <taxon>Spirurina</taxon>
        <taxon>Dracunculoidea</taxon>
        <taxon>Dracunculidae</taxon>
        <taxon>Dracunculus</taxon>
    </lineage>
</organism>
<reference evidence="12" key="1">
    <citation type="submission" date="2017-02" db="UniProtKB">
        <authorList>
            <consortium name="WormBaseParasite"/>
        </authorList>
    </citation>
    <scope>IDENTIFICATION</scope>
</reference>
<comment type="subcellular location">
    <subcellularLocation>
        <location evidence="1">Endoplasmic reticulum membrane</location>
        <topology evidence="1">Single-pass membrane protein</topology>
    </subcellularLocation>
</comment>
<dbReference type="GO" id="GO:0005525">
    <property type="term" value="F:GTP binding"/>
    <property type="evidence" value="ECO:0007669"/>
    <property type="project" value="UniProtKB-KW"/>
</dbReference>
<keyword evidence="10" id="KW-0675">Receptor</keyword>
<keyword evidence="6" id="KW-0256">Endoplasmic reticulum</keyword>
<evidence type="ECO:0000256" key="3">
    <source>
        <dbReference type="ARBA" id="ARBA00020256"/>
    </source>
</evidence>
<evidence type="ECO:0000256" key="5">
    <source>
        <dbReference type="ARBA" id="ARBA00022741"/>
    </source>
</evidence>
<keyword evidence="8" id="KW-0342">GTP-binding</keyword>
<evidence type="ECO:0000256" key="6">
    <source>
        <dbReference type="ARBA" id="ARBA00022824"/>
    </source>
</evidence>
<keyword evidence="7" id="KW-1133">Transmembrane helix</keyword>
<evidence type="ECO:0000256" key="10">
    <source>
        <dbReference type="ARBA" id="ARBA00023170"/>
    </source>
</evidence>
<dbReference type="Pfam" id="PF09439">
    <property type="entry name" value="SRPRB"/>
    <property type="match status" value="1"/>
</dbReference>
<proteinExistence type="inferred from homology"/>
<dbReference type="WBParaSite" id="DME_0000625201-mRNA-1">
    <property type="protein sequence ID" value="DME_0000625201-mRNA-1"/>
    <property type="gene ID" value="DME_0000625201"/>
</dbReference>
<dbReference type="GO" id="GO:0005789">
    <property type="term" value="C:endoplasmic reticulum membrane"/>
    <property type="evidence" value="ECO:0007669"/>
    <property type="project" value="UniProtKB-SubCell"/>
</dbReference>
<dbReference type="AlphaFoldDB" id="A0A0N4UFM9"/>
<evidence type="ECO:0000256" key="1">
    <source>
        <dbReference type="ARBA" id="ARBA00004389"/>
    </source>
</evidence>
<evidence type="ECO:0000256" key="7">
    <source>
        <dbReference type="ARBA" id="ARBA00022989"/>
    </source>
</evidence>
<comment type="similarity">
    <text evidence="2">Belongs to the SRP receptor beta subunit family.</text>
</comment>
<evidence type="ECO:0000313" key="12">
    <source>
        <dbReference type="WBParaSite" id="DME_0000625201-mRNA-1"/>
    </source>
</evidence>
<keyword evidence="9" id="KW-0472">Membrane</keyword>
<dbReference type="InterPro" id="IPR019009">
    <property type="entry name" value="SRP_receptor_beta_su"/>
</dbReference>
<evidence type="ECO:0000256" key="9">
    <source>
        <dbReference type="ARBA" id="ARBA00023136"/>
    </source>
</evidence>
<dbReference type="Proteomes" id="UP000038040">
    <property type="component" value="Unplaced"/>
</dbReference>
<dbReference type="SUPFAM" id="SSF52540">
    <property type="entry name" value="P-loop containing nucleoside triphosphate hydrolases"/>
    <property type="match status" value="1"/>
</dbReference>
<protein>
    <recommendedName>
        <fullName evidence="3">Signal recognition particle receptor subunit beta</fullName>
    </recommendedName>
</protein>
<evidence type="ECO:0000256" key="4">
    <source>
        <dbReference type="ARBA" id="ARBA00022692"/>
    </source>
</evidence>
<dbReference type="InterPro" id="IPR027417">
    <property type="entry name" value="P-loop_NTPase"/>
</dbReference>
<sequence length="191" mass="21718">LKISDFFPETYSSFKENEYKFFRDAAGRELTLIDIPGAERLRKRLLHKYLSERRSIRGIIFVIDSSTFGRKSRDVAELLYDVLYESRKCVPSLVTCNKQDSSLAKSSRVIHITLEHEFGLINGTREAALDSTDGDMKKRVLTATGKDFQWNDLMTTKIDFIECCAIKGFNGGEDGGRKTGLSSVRDWIDSL</sequence>
<keyword evidence="5" id="KW-0547">Nucleotide-binding</keyword>
<name>A0A0N4UFM9_DRAME</name>
<dbReference type="Gene3D" id="3.40.50.300">
    <property type="entry name" value="P-loop containing nucleotide triphosphate hydrolases"/>
    <property type="match status" value="1"/>
</dbReference>
<evidence type="ECO:0000256" key="2">
    <source>
        <dbReference type="ARBA" id="ARBA00005619"/>
    </source>
</evidence>
<evidence type="ECO:0000256" key="8">
    <source>
        <dbReference type="ARBA" id="ARBA00023134"/>
    </source>
</evidence>
<evidence type="ECO:0000313" key="11">
    <source>
        <dbReference type="Proteomes" id="UP000038040"/>
    </source>
</evidence>
<keyword evidence="4" id="KW-0812">Transmembrane</keyword>
<accession>A0A0N4UFM9</accession>